<gene>
    <name evidence="8" type="ordered locus">Palpr_2784</name>
</gene>
<keyword evidence="4" id="KW-0732">Signal</keyword>
<dbReference type="GO" id="GO:0008239">
    <property type="term" value="F:dipeptidyl-peptidase activity"/>
    <property type="evidence" value="ECO:0007669"/>
    <property type="project" value="UniProtKB-UniRule"/>
</dbReference>
<keyword evidence="2 7" id="KW-0031">Aminopeptidase</keyword>
<dbReference type="EC" id="3.4.14.-" evidence="7"/>
<dbReference type="eggNOG" id="COG3591">
    <property type="taxonomic scope" value="Bacteria"/>
</dbReference>
<dbReference type="InterPro" id="IPR019500">
    <property type="entry name" value="Pep_S46"/>
</dbReference>
<dbReference type="PANTHER" id="PTHR38469">
    <property type="entry name" value="PERIPLASMIC PEPTIDASE SUBFAMILY S1B"/>
    <property type="match status" value="1"/>
</dbReference>
<evidence type="ECO:0000256" key="3">
    <source>
        <dbReference type="ARBA" id="ARBA00022670"/>
    </source>
</evidence>
<dbReference type="GO" id="GO:0070009">
    <property type="term" value="F:serine-type aminopeptidase activity"/>
    <property type="evidence" value="ECO:0007669"/>
    <property type="project" value="UniProtKB-UniRule"/>
</dbReference>
<sequence length="707" mass="79909">MKKLFIVLLTLCTFVGVKADEGMWMLPLIQKLNIQKMNGMGLTLTAEDIYSDQQVSLKDAVVVFGNGCTGVMVSNQGLVFTNHHCGFDAIQQHSSVDHNYLKDGFTAEKLTDEIPTPGLSVKFLVKIQDVTERIISQLPDTLLGHKRTEKQDSLIRVIEKETEKGTNYSARVKPFYSGNEYYLFVYEEFTDVRFAYAPPTSIGKFGGDTDNWMWPRHTGDFSVFRVYCSPDGKPAKYSKDNVPYSPKRFASISNQGYQPGDYAMIMGNPGTTSRYLSSWGINNRMNSTNQARIDVRGAKQDVWHSFMRVDEAINIAYASKFARSSNYWKNSIGMNKAVTKLGIINEKKAEEKAFAAWVKQSPEREAKYKNVLRTLEDGYTKNYPYNRALNYLNESLLNGVEMPRIATQVERIISKNLGEKELQTQIEAIYKDYYPTVDQATLVAMLNVYKKSVDADALPEFYNTIQKKYKGDYTKFAEYLFGKSDFTSLDKITKAIKNKKVDFSKDPAIIFSQEVRKTLESIRSQEFNKNSERIKDAERLYESGIKAMSAETGKPMYPDANSTMRLTFGKVGGYNPADAVTYKYYTTTKGILEKEVPGDEEFDVSPKLKTAILEKNYGAYIDKKTGEMHVAFLSNNDITGGNSGSPIFNAKGELLGLAFDGNWEAMSGDIVFEPDLQRTINVDVRYILFVMDKIGGAQRLINELSIK</sequence>
<dbReference type="PANTHER" id="PTHR38469:SF1">
    <property type="entry name" value="PERIPLASMIC PEPTIDASE SUBFAMILY S1B"/>
    <property type="match status" value="1"/>
</dbReference>
<dbReference type="Pfam" id="PF10459">
    <property type="entry name" value="Peptidase_S46"/>
    <property type="match status" value="1"/>
</dbReference>
<dbReference type="HOGENOM" id="CLU_013776_0_0_10"/>
<evidence type="ECO:0000313" key="9">
    <source>
        <dbReference type="Proteomes" id="UP000008718"/>
    </source>
</evidence>
<organism evidence="8 9">
    <name type="scientific">Paludibacter propionicigenes (strain DSM 17365 / JCM 13257 / WB4)</name>
    <dbReference type="NCBI Taxonomy" id="694427"/>
    <lineage>
        <taxon>Bacteria</taxon>
        <taxon>Pseudomonadati</taxon>
        <taxon>Bacteroidota</taxon>
        <taxon>Bacteroidia</taxon>
        <taxon>Bacteroidales</taxon>
        <taxon>Paludibacteraceae</taxon>
        <taxon>Paludibacter</taxon>
    </lineage>
</organism>
<keyword evidence="6 7" id="KW-0720">Serine protease</keyword>
<protein>
    <recommendedName>
        <fullName evidence="7">Dipeptidyl-peptidase</fullName>
        <ecNumber evidence="7">3.4.14.-</ecNumber>
    </recommendedName>
</protein>
<name>E4T869_PALPW</name>
<dbReference type="STRING" id="694427.Palpr_2784"/>
<dbReference type="OrthoDB" id="9805367at2"/>
<evidence type="ECO:0000256" key="7">
    <source>
        <dbReference type="RuleBase" id="RU366067"/>
    </source>
</evidence>
<dbReference type="EMBL" id="CP002345">
    <property type="protein sequence ID" value="ADQ80913.1"/>
    <property type="molecule type" value="Genomic_DNA"/>
</dbReference>
<comment type="function">
    <text evidence="7">Catalyzes the removal of dipeptides from the N-terminus of oligopeptides.</text>
</comment>
<dbReference type="Proteomes" id="UP000008718">
    <property type="component" value="Chromosome"/>
</dbReference>
<dbReference type="InterPro" id="IPR009003">
    <property type="entry name" value="Peptidase_S1_PA"/>
</dbReference>
<dbReference type="SUPFAM" id="SSF50494">
    <property type="entry name" value="Trypsin-like serine proteases"/>
    <property type="match status" value="1"/>
</dbReference>
<comment type="similarity">
    <text evidence="1 7">Belongs to the peptidase S46 family.</text>
</comment>
<reference key="1">
    <citation type="submission" date="2010-11" db="EMBL/GenBank/DDBJ databases">
        <title>The complete genome of Paludibacter propionicigenes DSM 17365.</title>
        <authorList>
            <consortium name="US DOE Joint Genome Institute (JGI-PGF)"/>
            <person name="Lucas S."/>
            <person name="Copeland A."/>
            <person name="Lapidus A."/>
            <person name="Bruce D."/>
            <person name="Goodwin L."/>
            <person name="Pitluck S."/>
            <person name="Kyrpides N."/>
            <person name="Mavromatis K."/>
            <person name="Ivanova N."/>
            <person name="Munk A.C."/>
            <person name="Brettin T."/>
            <person name="Detter J.C."/>
            <person name="Han C."/>
            <person name="Tapia R."/>
            <person name="Land M."/>
            <person name="Hauser L."/>
            <person name="Markowitz V."/>
            <person name="Cheng J.-F."/>
            <person name="Hugenholtz P."/>
            <person name="Woyke T."/>
            <person name="Wu D."/>
            <person name="Gronow S."/>
            <person name="Wellnitz S."/>
            <person name="Brambilla E."/>
            <person name="Klenk H.-P."/>
            <person name="Eisen J.A."/>
        </authorList>
    </citation>
    <scope>NUCLEOTIDE SEQUENCE</scope>
    <source>
        <strain>WB4</strain>
    </source>
</reference>
<proteinExistence type="inferred from homology"/>
<keyword evidence="5 7" id="KW-0378">Hydrolase</keyword>
<dbReference type="Gene3D" id="2.40.10.10">
    <property type="entry name" value="Trypsin-like serine proteases"/>
    <property type="match status" value="1"/>
</dbReference>
<keyword evidence="3 7" id="KW-0645">Protease</keyword>
<evidence type="ECO:0000256" key="1">
    <source>
        <dbReference type="ARBA" id="ARBA00010491"/>
    </source>
</evidence>
<reference evidence="8 9" key="2">
    <citation type="journal article" date="2011" name="Stand. Genomic Sci.">
        <title>Complete genome sequence of Paludibacter propionicigenes type strain (WB4).</title>
        <authorList>
            <person name="Gronow S."/>
            <person name="Munk C."/>
            <person name="Lapidus A."/>
            <person name="Nolan M."/>
            <person name="Lucas S."/>
            <person name="Hammon N."/>
            <person name="Deshpande S."/>
            <person name="Cheng J.F."/>
            <person name="Tapia R."/>
            <person name="Han C."/>
            <person name="Goodwin L."/>
            <person name="Pitluck S."/>
            <person name="Liolios K."/>
            <person name="Ivanova N."/>
            <person name="Mavromatis K."/>
            <person name="Mikhailova N."/>
            <person name="Pati A."/>
            <person name="Chen A."/>
            <person name="Palaniappan K."/>
            <person name="Land M."/>
            <person name="Hauser L."/>
            <person name="Chang Y.J."/>
            <person name="Jeffries C.D."/>
            <person name="Brambilla E."/>
            <person name="Rohde M."/>
            <person name="Goker M."/>
            <person name="Detter J.C."/>
            <person name="Woyke T."/>
            <person name="Bristow J."/>
            <person name="Eisen J.A."/>
            <person name="Markowitz V."/>
            <person name="Hugenholtz P."/>
            <person name="Kyrpides N.C."/>
            <person name="Klenk H.P."/>
        </authorList>
    </citation>
    <scope>NUCLEOTIDE SEQUENCE [LARGE SCALE GENOMIC DNA]</scope>
    <source>
        <strain evidence="9">DSM 17365 / JCM 13257 / WB4</strain>
    </source>
</reference>
<evidence type="ECO:0000256" key="6">
    <source>
        <dbReference type="ARBA" id="ARBA00022825"/>
    </source>
</evidence>
<dbReference type="InterPro" id="IPR043504">
    <property type="entry name" value="Peptidase_S1_PA_chymotrypsin"/>
</dbReference>
<dbReference type="GO" id="GO:0043171">
    <property type="term" value="P:peptide catabolic process"/>
    <property type="evidence" value="ECO:0007669"/>
    <property type="project" value="UniProtKB-UniRule"/>
</dbReference>
<dbReference type="RefSeq" id="WP_013446282.1">
    <property type="nucleotide sequence ID" value="NC_014734.1"/>
</dbReference>
<evidence type="ECO:0000256" key="4">
    <source>
        <dbReference type="ARBA" id="ARBA00022729"/>
    </source>
</evidence>
<evidence type="ECO:0000313" key="8">
    <source>
        <dbReference type="EMBL" id="ADQ80913.1"/>
    </source>
</evidence>
<evidence type="ECO:0000256" key="5">
    <source>
        <dbReference type="ARBA" id="ARBA00022801"/>
    </source>
</evidence>
<dbReference type="AlphaFoldDB" id="E4T869"/>
<evidence type="ECO:0000256" key="2">
    <source>
        <dbReference type="ARBA" id="ARBA00022438"/>
    </source>
</evidence>
<accession>E4T869</accession>
<dbReference type="MEROPS" id="S46.001"/>
<dbReference type="KEGG" id="ppn:Palpr_2784"/>
<keyword evidence="9" id="KW-1185">Reference proteome</keyword>
<dbReference type="GO" id="GO:0006508">
    <property type="term" value="P:proteolysis"/>
    <property type="evidence" value="ECO:0007669"/>
    <property type="project" value="UniProtKB-KW"/>
</dbReference>